<sequence>MSNRSGTDDERHFALWSNKQARMPIGSPRVLIAHQDKLIGESLAALLRLTGLQVMHTQSLKSARSLLQNWKPQALILDTRLDSESGYAFINALRPDADLTGRLLVAISNIWPADPVETLKDAGFDAHCRRPCATWRLAEMLATYFSIPKRCQY</sequence>
<dbReference type="InterPro" id="IPR050595">
    <property type="entry name" value="Bact_response_regulator"/>
</dbReference>
<evidence type="ECO:0000259" key="3">
    <source>
        <dbReference type="PROSITE" id="PS50110"/>
    </source>
</evidence>
<dbReference type="PROSITE" id="PS50110">
    <property type="entry name" value="RESPONSE_REGULATORY"/>
    <property type="match status" value="1"/>
</dbReference>
<dbReference type="RefSeq" id="WP_062083395.1">
    <property type="nucleotide sequence ID" value="NZ_FCOK02000006.1"/>
</dbReference>
<evidence type="ECO:0000313" key="4">
    <source>
        <dbReference type="EMBL" id="MFK4441669.1"/>
    </source>
</evidence>
<dbReference type="PANTHER" id="PTHR44591:SF3">
    <property type="entry name" value="RESPONSE REGULATORY DOMAIN-CONTAINING PROTEIN"/>
    <property type="match status" value="1"/>
</dbReference>
<dbReference type="OrthoDB" id="9105265at2"/>
<dbReference type="SMART" id="SM00448">
    <property type="entry name" value="REC"/>
    <property type="match status" value="1"/>
</dbReference>
<dbReference type="PANTHER" id="PTHR44591">
    <property type="entry name" value="STRESS RESPONSE REGULATOR PROTEIN 1"/>
    <property type="match status" value="1"/>
</dbReference>
<dbReference type="AlphaFoldDB" id="A0A158FMQ3"/>
<dbReference type="EMBL" id="JBIYDN010000004">
    <property type="protein sequence ID" value="MFK4441669.1"/>
    <property type="molecule type" value="Genomic_DNA"/>
</dbReference>
<feature type="modified residue" description="4-aspartylphosphate" evidence="2">
    <location>
        <position position="78"/>
    </location>
</feature>
<evidence type="ECO:0000313" key="7">
    <source>
        <dbReference type="Proteomes" id="UP001620514"/>
    </source>
</evidence>
<reference evidence="4" key="2">
    <citation type="submission" date="2024-10" db="EMBL/GenBank/DDBJ databases">
        <authorList>
            <person name="Deangelis K."/>
            <person name="Huntemann M."/>
            <person name="Clum A."/>
            <person name="Wang J."/>
            <person name="Palaniappan K."/>
            <person name="Ritter S."/>
            <person name="Chen I.-M."/>
            <person name="Stamatis D."/>
            <person name="Reddy T."/>
            <person name="O'Malley R."/>
            <person name="Daum C."/>
            <person name="Ng V."/>
            <person name="Ivanova N."/>
            <person name="Kyrpides N."/>
            <person name="Woyke T."/>
        </authorList>
    </citation>
    <scope>NUCLEOTIDE SEQUENCE</scope>
    <source>
        <strain evidence="4">GAS97</strain>
    </source>
</reference>
<dbReference type="EMBL" id="FCOK02000006">
    <property type="protein sequence ID" value="SAL20410.1"/>
    <property type="molecule type" value="Genomic_DNA"/>
</dbReference>
<reference evidence="4 7" key="3">
    <citation type="submission" date="2024-11" db="EMBL/GenBank/DDBJ databases">
        <title>Using genomics to understand microbial adaptation to soil warming.</title>
        <authorList>
            <person name="Deangelis K.M. PhD."/>
        </authorList>
    </citation>
    <scope>NUCLEOTIDE SEQUENCE [LARGE SCALE GENOMIC DNA]</scope>
    <source>
        <strain evidence="4 7">GAS97</strain>
    </source>
</reference>
<dbReference type="GO" id="GO:0000160">
    <property type="term" value="P:phosphorelay signal transduction system"/>
    <property type="evidence" value="ECO:0007669"/>
    <property type="project" value="InterPro"/>
</dbReference>
<dbReference type="Proteomes" id="UP000054683">
    <property type="component" value="Unassembled WGS sequence"/>
</dbReference>
<evidence type="ECO:0000313" key="5">
    <source>
        <dbReference type="EMBL" id="SAL20410.1"/>
    </source>
</evidence>
<dbReference type="Pfam" id="PF00072">
    <property type="entry name" value="Response_reg"/>
    <property type="match status" value="1"/>
</dbReference>
<dbReference type="Proteomes" id="UP001620514">
    <property type="component" value="Unassembled WGS sequence"/>
</dbReference>
<keyword evidence="4" id="KW-0238">DNA-binding</keyword>
<dbReference type="GO" id="GO:0003677">
    <property type="term" value="F:DNA binding"/>
    <property type="evidence" value="ECO:0007669"/>
    <property type="project" value="UniProtKB-KW"/>
</dbReference>
<dbReference type="Gene3D" id="3.40.50.2300">
    <property type="match status" value="1"/>
</dbReference>
<keyword evidence="7" id="KW-1185">Reference proteome</keyword>
<reference evidence="5 6" key="1">
    <citation type="submission" date="2016-01" db="EMBL/GenBank/DDBJ databases">
        <authorList>
            <person name="Oliw E.H."/>
        </authorList>
    </citation>
    <scope>NUCLEOTIDE SEQUENCE [LARGE SCALE GENOMIC DNA]</scope>
    <source>
        <strain evidence="5">LMG 27134</strain>
    </source>
</reference>
<dbReference type="InterPro" id="IPR001789">
    <property type="entry name" value="Sig_transdc_resp-reg_receiver"/>
</dbReference>
<proteinExistence type="predicted"/>
<gene>
    <name evidence="4" type="ORF">ABH943_001684</name>
    <name evidence="5" type="ORF">AWB69_01307</name>
</gene>
<organism evidence="5 6">
    <name type="scientific">Caballeronia udeis</name>
    <dbReference type="NCBI Taxonomy" id="1232866"/>
    <lineage>
        <taxon>Bacteria</taxon>
        <taxon>Pseudomonadati</taxon>
        <taxon>Pseudomonadota</taxon>
        <taxon>Betaproteobacteria</taxon>
        <taxon>Burkholderiales</taxon>
        <taxon>Burkholderiaceae</taxon>
        <taxon>Caballeronia</taxon>
    </lineage>
</organism>
<evidence type="ECO:0000313" key="6">
    <source>
        <dbReference type="Proteomes" id="UP000054683"/>
    </source>
</evidence>
<evidence type="ECO:0000256" key="1">
    <source>
        <dbReference type="ARBA" id="ARBA00022553"/>
    </source>
</evidence>
<feature type="domain" description="Response regulatory" evidence="3">
    <location>
        <begin position="29"/>
        <end position="145"/>
    </location>
</feature>
<evidence type="ECO:0000256" key="2">
    <source>
        <dbReference type="PROSITE-ProRule" id="PRU00169"/>
    </source>
</evidence>
<accession>A0A158FMQ3</accession>
<keyword evidence="1 2" id="KW-0597">Phosphoprotein</keyword>
<dbReference type="SUPFAM" id="SSF52172">
    <property type="entry name" value="CheY-like"/>
    <property type="match status" value="1"/>
</dbReference>
<dbReference type="InterPro" id="IPR011006">
    <property type="entry name" value="CheY-like_superfamily"/>
</dbReference>
<protein>
    <submittedName>
        <fullName evidence="4">DNA-binding response OmpR family regulator</fullName>
    </submittedName>
    <submittedName>
        <fullName evidence="5">Response regulator receiver protein</fullName>
    </submittedName>
</protein>
<name>A0A158FMQ3_9BURK</name>